<name>A0A225BCC3_TALAT</name>
<evidence type="ECO:0000256" key="2">
    <source>
        <dbReference type="ARBA" id="ARBA00022801"/>
    </source>
</evidence>
<dbReference type="OrthoDB" id="408631at2759"/>
<keyword evidence="2" id="KW-0378">Hydrolase</keyword>
<gene>
    <name evidence="6" type="ORF">UA08_00130</name>
</gene>
<dbReference type="InterPro" id="IPR050309">
    <property type="entry name" value="Type-B_Carboxylest/Lipase"/>
</dbReference>
<feature type="chain" id="PRO_5012804697" description="Carboxylesterase type B domain-containing protein" evidence="3">
    <location>
        <begin position="19"/>
        <end position="960"/>
    </location>
</feature>
<dbReference type="Pfam" id="PF12697">
    <property type="entry name" value="Abhydrolase_6"/>
    <property type="match status" value="1"/>
</dbReference>
<feature type="domain" description="Carboxylesterase type B" evidence="4">
    <location>
        <begin position="24"/>
        <end position="476"/>
    </location>
</feature>
<dbReference type="Pfam" id="PF00135">
    <property type="entry name" value="COesterase"/>
    <property type="match status" value="1"/>
</dbReference>
<comment type="caution">
    <text evidence="6">The sequence shown here is derived from an EMBL/GenBank/DDBJ whole genome shotgun (WGS) entry which is preliminary data.</text>
</comment>
<evidence type="ECO:0000259" key="4">
    <source>
        <dbReference type="Pfam" id="PF00135"/>
    </source>
</evidence>
<comment type="similarity">
    <text evidence="1">Belongs to the type-B carboxylesterase/lipase family.</text>
</comment>
<dbReference type="InterPro" id="IPR029058">
    <property type="entry name" value="AB_hydrolase_fold"/>
</dbReference>
<sequence length="960" mass="105241">MARLATLLSIISAASVSANTLLATLDYGSFQGYYDAEYNLSYWRKIPFAAPPVGENRFRAPQPPLQVNGTYDTNAGFSECPQRTANGSEDCLYLGVYARPWSEGQKLRPVFVEMYGGAFVEGSASTGLPGIFYPLLNSSDESDFIAVGPNYRVNAFGFLPGQEIYDDPLSDLNPGLLDQQYALQWVHRYIHLFGGDPSQVTIIGQSAGGGSTVAQSIANGGKTDPPLFQRALSLSPFWPKTYQYNSPQAQAIYDQFASLANCSGTSNTLECLKSADLDTLITAAYGVTYGDEYGPNSYTWAPVIDGTFLPNTLSDAVEKGAINAPAHWGMYNTYEGENFIPSGLKTSDLSPYNSSDAAFELWLGDFLPDLSQSDLDHLLTVYPSSGSSESIESYNTTYIRAELIYRDLVLACPGYWLAQSAKVGYLGQYTISPATHGSDTSWWDSYGTLQTEYPTIYEGFAGAYASFIQTGDPNKNKLTNSSEAGVPEINTGDEWIIALDGFTVTKLEQLKTRFRTPPSLISWYSCCKYPRYPVTVIPAYIQSYTSLDVIVHNSAINSQSPSNMVELLPIFKKAYWALAATSLVYISWLGAMTFPTVQRAEHEELLNDNWSYGPAEDYTQTVAYKLLSEEPNSRVVTNFHGNAAHLGSVIRPEMYRMALGVSTPQNPVHVFAIDYRGYGISTGSPSEEGLITDGVTLLNFLTSEPCNIPPSQIVIAGLSLGTAVTTAVAERFAFGAAPDSPDSVTIVGQPALKDPEPFAGIILVASFSNLPDLIESYSFKGLTPPMLSPLAGYPRAREWVKSQILDTWQTNSRLARLTSMKPRGDDDSAESDARHAQKGVDITIIHARDDAEIPWKEGFMNWKWGTTGWNNDDDKQKKVGSQSQVGKIVYERVAEDGVTETRVWEKEIWPSPERSTSFAKTNSNGKGVKRVRWEKVGYGGHNQVGAYSVAALAILRSFEE</sequence>
<dbReference type="SUPFAM" id="SSF53474">
    <property type="entry name" value="alpha/beta-Hydrolases"/>
    <property type="match status" value="2"/>
</dbReference>
<dbReference type="Proteomes" id="UP000214365">
    <property type="component" value="Unassembled WGS sequence"/>
</dbReference>
<evidence type="ECO:0000256" key="3">
    <source>
        <dbReference type="SAM" id="SignalP"/>
    </source>
</evidence>
<dbReference type="FunFam" id="3.40.50.1820:FF:000299">
    <property type="entry name" value="Carboxylic ester hydrolase"/>
    <property type="match status" value="1"/>
</dbReference>
<reference evidence="6 7" key="1">
    <citation type="submission" date="2015-06" db="EMBL/GenBank/DDBJ databases">
        <title>Talaromyces atroroseus IBT 11181 draft genome.</title>
        <authorList>
            <person name="Rasmussen K.B."/>
            <person name="Rasmussen S."/>
            <person name="Petersen B."/>
            <person name="Sicheritz-Ponten T."/>
            <person name="Mortensen U.H."/>
            <person name="Thrane U."/>
        </authorList>
    </citation>
    <scope>NUCLEOTIDE SEQUENCE [LARGE SCALE GENOMIC DNA]</scope>
    <source>
        <strain evidence="6 7">IBT 11181</strain>
    </source>
</reference>
<evidence type="ECO:0000313" key="7">
    <source>
        <dbReference type="Proteomes" id="UP000214365"/>
    </source>
</evidence>
<dbReference type="InterPro" id="IPR000073">
    <property type="entry name" value="AB_hydrolase_1"/>
</dbReference>
<feature type="signal peptide" evidence="3">
    <location>
        <begin position="1"/>
        <end position="18"/>
    </location>
</feature>
<dbReference type="GeneID" id="30999885"/>
<dbReference type="STRING" id="1441469.A0A225BCC3"/>
<keyword evidence="3" id="KW-0732">Signal</keyword>
<dbReference type="InterPro" id="IPR002018">
    <property type="entry name" value="CarbesteraseB"/>
</dbReference>
<dbReference type="InterPro" id="IPR019826">
    <property type="entry name" value="Carboxylesterase_B_AS"/>
</dbReference>
<evidence type="ECO:0008006" key="8">
    <source>
        <dbReference type="Google" id="ProtNLM"/>
    </source>
</evidence>
<accession>A0A225BCC3</accession>
<organism evidence="6 7">
    <name type="scientific">Talaromyces atroroseus</name>
    <dbReference type="NCBI Taxonomy" id="1441469"/>
    <lineage>
        <taxon>Eukaryota</taxon>
        <taxon>Fungi</taxon>
        <taxon>Dikarya</taxon>
        <taxon>Ascomycota</taxon>
        <taxon>Pezizomycotina</taxon>
        <taxon>Eurotiomycetes</taxon>
        <taxon>Eurotiomycetidae</taxon>
        <taxon>Eurotiales</taxon>
        <taxon>Trichocomaceae</taxon>
        <taxon>Talaromyces</taxon>
        <taxon>Talaromyces sect. Trachyspermi</taxon>
    </lineage>
</organism>
<dbReference type="PROSITE" id="PS00122">
    <property type="entry name" value="CARBOXYLESTERASE_B_1"/>
    <property type="match status" value="1"/>
</dbReference>
<evidence type="ECO:0000313" key="6">
    <source>
        <dbReference type="EMBL" id="OKL64565.1"/>
    </source>
</evidence>
<proteinExistence type="inferred from homology"/>
<dbReference type="PANTHER" id="PTHR11559">
    <property type="entry name" value="CARBOXYLESTERASE"/>
    <property type="match status" value="1"/>
</dbReference>
<keyword evidence="7" id="KW-1185">Reference proteome</keyword>
<evidence type="ECO:0000256" key="1">
    <source>
        <dbReference type="ARBA" id="ARBA00005964"/>
    </source>
</evidence>
<evidence type="ECO:0000259" key="5">
    <source>
        <dbReference type="Pfam" id="PF12697"/>
    </source>
</evidence>
<feature type="domain" description="AB hydrolase-1" evidence="5">
    <location>
        <begin position="645"/>
        <end position="816"/>
    </location>
</feature>
<dbReference type="GO" id="GO:0016787">
    <property type="term" value="F:hydrolase activity"/>
    <property type="evidence" value="ECO:0007669"/>
    <property type="project" value="UniProtKB-KW"/>
</dbReference>
<dbReference type="Gene3D" id="3.40.50.1820">
    <property type="entry name" value="alpha/beta hydrolase"/>
    <property type="match status" value="2"/>
</dbReference>
<dbReference type="EMBL" id="LFMY01000001">
    <property type="protein sequence ID" value="OKL64565.1"/>
    <property type="molecule type" value="Genomic_DNA"/>
</dbReference>
<dbReference type="RefSeq" id="XP_020124686.1">
    <property type="nucleotide sequence ID" value="XM_020259903.1"/>
</dbReference>
<dbReference type="AlphaFoldDB" id="A0A225BCC3"/>
<protein>
    <recommendedName>
        <fullName evidence="8">Carboxylesterase type B domain-containing protein</fullName>
    </recommendedName>
</protein>